<reference evidence="2 3" key="1">
    <citation type="journal article" date="2023" name="Plants (Basel)">
        <title>Bridging the Gap: Combining Genomics and Transcriptomics Approaches to Understand Stylosanthes scabra, an Orphan Legume from the Brazilian Caatinga.</title>
        <authorList>
            <person name="Ferreira-Neto J.R.C."/>
            <person name="da Silva M.D."/>
            <person name="Binneck E."/>
            <person name="de Melo N.F."/>
            <person name="da Silva R.H."/>
            <person name="de Melo A.L.T.M."/>
            <person name="Pandolfi V."/>
            <person name="Bustamante F.O."/>
            <person name="Brasileiro-Vidal A.C."/>
            <person name="Benko-Iseppon A.M."/>
        </authorList>
    </citation>
    <scope>NUCLEOTIDE SEQUENCE [LARGE SCALE GENOMIC DNA]</scope>
    <source>
        <tissue evidence="2">Leaves</tissue>
    </source>
</reference>
<proteinExistence type="predicted"/>
<name>A0ABU6QVS9_9FABA</name>
<keyword evidence="3" id="KW-1185">Reference proteome</keyword>
<dbReference type="EMBL" id="JASCZI010002417">
    <property type="protein sequence ID" value="MED6116162.1"/>
    <property type="molecule type" value="Genomic_DNA"/>
</dbReference>
<sequence>MSCFYLCFIHCSGNRTRPIGSTKKWEPVPLPVRSYGKNREHKIGEKSVRIDGYPVNRSNQYRFWETHGADRTALVTGTSPQQPAADQRRSQNNAPTAHFRSSTASCTHLCREAPPYTSVVHLHRSYYDETKATPEDPELLDPPQSRADDRGKKRVITTPQIDGGDMEIDAGMPDVIIEPSNIASDDGLPLGAFDVDIGSLDDDYAM</sequence>
<evidence type="ECO:0000313" key="2">
    <source>
        <dbReference type="EMBL" id="MED6116162.1"/>
    </source>
</evidence>
<feature type="region of interest" description="Disordered" evidence="1">
    <location>
        <begin position="130"/>
        <end position="167"/>
    </location>
</feature>
<feature type="region of interest" description="Disordered" evidence="1">
    <location>
        <begin position="76"/>
        <end position="100"/>
    </location>
</feature>
<protein>
    <submittedName>
        <fullName evidence="2">Uncharacterized protein</fullName>
    </submittedName>
</protein>
<accession>A0ABU6QVS9</accession>
<evidence type="ECO:0000256" key="1">
    <source>
        <dbReference type="SAM" id="MobiDB-lite"/>
    </source>
</evidence>
<organism evidence="2 3">
    <name type="scientific">Stylosanthes scabra</name>
    <dbReference type="NCBI Taxonomy" id="79078"/>
    <lineage>
        <taxon>Eukaryota</taxon>
        <taxon>Viridiplantae</taxon>
        <taxon>Streptophyta</taxon>
        <taxon>Embryophyta</taxon>
        <taxon>Tracheophyta</taxon>
        <taxon>Spermatophyta</taxon>
        <taxon>Magnoliopsida</taxon>
        <taxon>eudicotyledons</taxon>
        <taxon>Gunneridae</taxon>
        <taxon>Pentapetalae</taxon>
        <taxon>rosids</taxon>
        <taxon>fabids</taxon>
        <taxon>Fabales</taxon>
        <taxon>Fabaceae</taxon>
        <taxon>Papilionoideae</taxon>
        <taxon>50 kb inversion clade</taxon>
        <taxon>dalbergioids sensu lato</taxon>
        <taxon>Dalbergieae</taxon>
        <taxon>Pterocarpus clade</taxon>
        <taxon>Stylosanthes</taxon>
    </lineage>
</organism>
<comment type="caution">
    <text evidence="2">The sequence shown here is derived from an EMBL/GenBank/DDBJ whole genome shotgun (WGS) entry which is preliminary data.</text>
</comment>
<evidence type="ECO:0000313" key="3">
    <source>
        <dbReference type="Proteomes" id="UP001341840"/>
    </source>
</evidence>
<dbReference type="Proteomes" id="UP001341840">
    <property type="component" value="Unassembled WGS sequence"/>
</dbReference>
<gene>
    <name evidence="2" type="ORF">PIB30_097623</name>
</gene>